<protein>
    <submittedName>
        <fullName evidence="10">Protein YIPF6</fullName>
    </submittedName>
</protein>
<sequence length="485" mass="52062">MLSPSCIRIPGDGLGVGPSSRHAASPARSSAWRQFRPFLPCRPARFPCPTVASTSDAPGSTAFKVNVQGRHITLTPSLKQHAESKVIKALQKYDNAVKEVDIKLSVGGRGKEAHHQRQQTAEVTVRTLRHGVVRVEDTEDDLHAAVDLVVDKLRRKMSKLKGKALARSDWPGRGGGKGGPSLSDVLPEDGDEAAETLDLNAEPPVLPEIVREKIVFMEKLLTVSEAVVQMEQGEQGFFGFGGVGHDFYVFQDSADRMLKIVYRRKSEGYGLFAAEPPVATASTSAPGSGYQAPSSPGASASPVGYGPTSNTLDEPIGDTIKRDLKRIYKNLVMVVFPFKDRSQQTAALRNWDLWGPMVFTIALAIALAVGPNKDMSATFSLVFALVSVGAIVLTLNAVLLGGTIGFFQSLCLLGYCIFPLTVVALVCMGVTSLLARWIIVPLGIAWCAWASVPFIGGAVPANRRALAVFPLVLLYTTLGWLALIS</sequence>
<reference evidence="11" key="3">
    <citation type="submission" date="2018-10" db="EMBL/GenBank/DDBJ databases">
        <authorList>
            <person name="Hovde B."/>
            <person name="Zhang X."/>
        </authorList>
    </citation>
    <scope>NUCLEOTIDE SEQUENCE [LARGE SCALE GENOMIC DNA]</scope>
    <source>
        <strain evidence="11">UTEX 25</strain>
    </source>
</reference>
<dbReference type="InterPro" id="IPR036567">
    <property type="entry name" value="RHF-like"/>
</dbReference>
<evidence type="ECO:0000256" key="7">
    <source>
        <dbReference type="SAM" id="Phobius"/>
    </source>
</evidence>
<keyword evidence="3 7" id="KW-0812">Transmembrane</keyword>
<dbReference type="STRING" id="3075.A0A087SJB8"/>
<organism evidence="10 12">
    <name type="scientific">Auxenochlorella protothecoides</name>
    <name type="common">Green microalga</name>
    <name type="synonym">Chlorella protothecoides</name>
    <dbReference type="NCBI Taxonomy" id="3075"/>
    <lineage>
        <taxon>Eukaryota</taxon>
        <taxon>Viridiplantae</taxon>
        <taxon>Chlorophyta</taxon>
        <taxon>core chlorophytes</taxon>
        <taxon>Trebouxiophyceae</taxon>
        <taxon>Chlorellales</taxon>
        <taxon>Chlorellaceae</taxon>
        <taxon>Auxenochlorella</taxon>
    </lineage>
</organism>
<evidence type="ECO:0000256" key="6">
    <source>
        <dbReference type="SAM" id="MobiDB-lite"/>
    </source>
</evidence>
<dbReference type="InterPro" id="IPR045231">
    <property type="entry name" value="Yip1/4-like"/>
</dbReference>
<evidence type="ECO:0000259" key="8">
    <source>
        <dbReference type="Pfam" id="PF04893"/>
    </source>
</evidence>
<reference evidence="11" key="4">
    <citation type="submission" date="2018-11" db="EMBL/GenBank/DDBJ databases">
        <title>Characterization of plant carbon substrate utilization by Auxenochlorella protothecoides.</title>
        <authorList>
            <person name="Vogler B.W."/>
            <person name="Starkenburg S.R."/>
            <person name="Sudasinghe N."/>
            <person name="Schambach J.Y."/>
            <person name="Rollin J.A."/>
            <person name="Pattathil S."/>
            <person name="Barry A.N."/>
        </authorList>
    </citation>
    <scope>NUCLEOTIDE SEQUENCE [LARGE SCALE GENOMIC DNA]</scope>
    <source>
        <strain evidence="11">UTEX 25</strain>
    </source>
</reference>
<comment type="similarity">
    <text evidence="2">Belongs to the YIP1 family.</text>
</comment>
<dbReference type="RefSeq" id="XP_011398718.1">
    <property type="nucleotide sequence ID" value="XM_011400416.1"/>
</dbReference>
<evidence type="ECO:0000256" key="5">
    <source>
        <dbReference type="ARBA" id="ARBA00023136"/>
    </source>
</evidence>
<evidence type="ECO:0000313" key="12">
    <source>
        <dbReference type="Proteomes" id="UP000028924"/>
    </source>
</evidence>
<feature type="transmembrane region" description="Helical" evidence="7">
    <location>
        <begin position="465"/>
        <end position="484"/>
    </location>
</feature>
<dbReference type="Proteomes" id="UP000279271">
    <property type="component" value="Unassembled WGS sequence"/>
</dbReference>
<gene>
    <name evidence="11" type="ORF">APUTEX25_003797</name>
    <name evidence="10" type="ORF">F751_1436</name>
</gene>
<dbReference type="InterPro" id="IPR032528">
    <property type="entry name" value="Ribosom_S30AE_C"/>
</dbReference>
<feature type="region of interest" description="Disordered" evidence="6">
    <location>
        <begin position="164"/>
        <end position="186"/>
    </location>
</feature>
<dbReference type="eggNOG" id="KOG2946">
    <property type="taxonomic scope" value="Eukaryota"/>
</dbReference>
<feature type="transmembrane region" description="Helical" evidence="7">
    <location>
        <begin position="406"/>
        <end position="430"/>
    </location>
</feature>
<proteinExistence type="inferred from homology"/>
<evidence type="ECO:0000313" key="10">
    <source>
        <dbReference type="EMBL" id="KFM25822.1"/>
    </source>
</evidence>
<dbReference type="GO" id="GO:0005802">
    <property type="term" value="C:trans-Golgi network"/>
    <property type="evidence" value="ECO:0007669"/>
    <property type="project" value="TreeGrafter"/>
</dbReference>
<evidence type="ECO:0000313" key="13">
    <source>
        <dbReference type="Proteomes" id="UP000279271"/>
    </source>
</evidence>
<dbReference type="GO" id="GO:0016020">
    <property type="term" value="C:membrane"/>
    <property type="evidence" value="ECO:0007669"/>
    <property type="project" value="UniProtKB-SubCell"/>
</dbReference>
<accession>A0A087SJB8</accession>
<reference evidence="13" key="2">
    <citation type="journal article" date="2018" name="Algal Res.">
        <title>Characterization of plant carbon substrate utilization by Auxenochlorella protothecoides.</title>
        <authorList>
            <person name="Vogler B.W."/>
            <person name="Starkenburg S.R."/>
            <person name="Sudasinghe N."/>
            <person name="Schambach J.Y."/>
            <person name="Rollin J.A."/>
            <person name="Pattathil S."/>
            <person name="Barry A.N."/>
        </authorList>
    </citation>
    <scope>NUCLEOTIDE SEQUENCE [LARGE SCALE GENOMIC DNA]</scope>
    <source>
        <strain evidence="13">UTEX 25</strain>
    </source>
</reference>
<dbReference type="InterPro" id="IPR003489">
    <property type="entry name" value="RHF/RaiA"/>
</dbReference>
<dbReference type="GeneID" id="23612827"/>
<evidence type="ECO:0000313" key="11">
    <source>
        <dbReference type="EMBL" id="RMZ55831.1"/>
    </source>
</evidence>
<dbReference type="Gene3D" id="3.30.160.100">
    <property type="entry name" value="Ribosome hibernation promotion factor-like"/>
    <property type="match status" value="1"/>
</dbReference>
<dbReference type="AlphaFoldDB" id="A0A087SJB8"/>
<feature type="transmembrane region" description="Helical" evidence="7">
    <location>
        <begin position="437"/>
        <end position="459"/>
    </location>
</feature>
<dbReference type="PANTHER" id="PTHR21236:SF1">
    <property type="entry name" value="PROTEIN YIPF6"/>
    <property type="match status" value="1"/>
</dbReference>
<evidence type="ECO:0000256" key="3">
    <source>
        <dbReference type="ARBA" id="ARBA00022692"/>
    </source>
</evidence>
<dbReference type="SUPFAM" id="SSF69754">
    <property type="entry name" value="Ribosome binding protein Y (YfiA homologue)"/>
    <property type="match status" value="1"/>
</dbReference>
<evidence type="ECO:0000259" key="9">
    <source>
        <dbReference type="Pfam" id="PF16321"/>
    </source>
</evidence>
<dbReference type="OrthoDB" id="411251at2759"/>
<dbReference type="PANTHER" id="PTHR21236">
    <property type="entry name" value="GOLGI MEMBRANE PROTEIN YIP1"/>
    <property type="match status" value="1"/>
</dbReference>
<feature type="transmembrane region" description="Helical" evidence="7">
    <location>
        <begin position="381"/>
        <end position="400"/>
    </location>
</feature>
<evidence type="ECO:0000256" key="2">
    <source>
        <dbReference type="ARBA" id="ARBA00010596"/>
    </source>
</evidence>
<dbReference type="Gene3D" id="3.30.505.50">
    <property type="entry name" value="Sigma 54 modulation/S30EA ribosomal protein, C-terminal domain"/>
    <property type="match status" value="1"/>
</dbReference>
<dbReference type="EMBL" id="QOKY01000158">
    <property type="protein sequence ID" value="RMZ55831.1"/>
    <property type="molecule type" value="Genomic_DNA"/>
</dbReference>
<feature type="transmembrane region" description="Helical" evidence="7">
    <location>
        <begin position="351"/>
        <end position="369"/>
    </location>
</feature>
<dbReference type="KEGG" id="apro:F751_1436"/>
<comment type="subcellular location">
    <subcellularLocation>
        <location evidence="1">Membrane</location>
        <topology evidence="1">Multi-pass membrane protein</topology>
    </subcellularLocation>
</comment>
<dbReference type="NCBIfam" id="TIGR00741">
    <property type="entry name" value="yfiA"/>
    <property type="match status" value="1"/>
</dbReference>
<dbReference type="Pfam" id="PF04893">
    <property type="entry name" value="Yip1"/>
    <property type="match status" value="1"/>
</dbReference>
<dbReference type="InterPro" id="IPR038416">
    <property type="entry name" value="Ribosom_S30AE_C_sf"/>
</dbReference>
<name>A0A087SJB8_AUXPR</name>
<dbReference type="Pfam" id="PF16321">
    <property type="entry name" value="Ribosom_S30AE_C"/>
    <property type="match status" value="1"/>
</dbReference>
<dbReference type="Proteomes" id="UP000028924">
    <property type="component" value="Unassembled WGS sequence"/>
</dbReference>
<evidence type="ECO:0000256" key="1">
    <source>
        <dbReference type="ARBA" id="ARBA00004141"/>
    </source>
</evidence>
<feature type="domain" description="Sigma 54 modulation/S30EA ribosomal protein C-terminal" evidence="9">
    <location>
        <begin position="243"/>
        <end position="271"/>
    </location>
</feature>
<dbReference type="GO" id="GO:0006888">
    <property type="term" value="P:endoplasmic reticulum to Golgi vesicle-mediated transport"/>
    <property type="evidence" value="ECO:0007669"/>
    <property type="project" value="InterPro"/>
</dbReference>
<feature type="domain" description="Yip1" evidence="8">
    <location>
        <begin position="349"/>
        <end position="481"/>
    </location>
</feature>
<keyword evidence="4 7" id="KW-1133">Transmembrane helix</keyword>
<reference evidence="10 12" key="1">
    <citation type="journal article" date="2014" name="BMC Genomics">
        <title>Oil accumulation mechanisms of the oleaginous microalga Chlorella protothecoides revealed through its genome, transcriptomes, and proteomes.</title>
        <authorList>
            <person name="Gao C."/>
            <person name="Wang Y."/>
            <person name="Shen Y."/>
            <person name="Yan D."/>
            <person name="He X."/>
            <person name="Dai J."/>
            <person name="Wu Q."/>
        </authorList>
    </citation>
    <scope>NUCLEOTIDE SEQUENCE [LARGE SCALE GENOMIC DNA]</scope>
    <source>
        <strain evidence="10 12">0710</strain>
    </source>
</reference>
<feature type="region of interest" description="Disordered" evidence="6">
    <location>
        <begin position="282"/>
        <end position="308"/>
    </location>
</feature>
<feature type="compositionally biased region" description="Low complexity" evidence="6">
    <location>
        <begin position="284"/>
        <end position="307"/>
    </location>
</feature>
<dbReference type="EMBL" id="KL662123">
    <property type="protein sequence ID" value="KFM25822.1"/>
    <property type="molecule type" value="Genomic_DNA"/>
</dbReference>
<dbReference type="Pfam" id="PF02482">
    <property type="entry name" value="Ribosomal_S30AE"/>
    <property type="match status" value="1"/>
</dbReference>
<keyword evidence="12" id="KW-1185">Reference proteome</keyword>
<dbReference type="InterPro" id="IPR006977">
    <property type="entry name" value="Yip1_dom"/>
</dbReference>
<evidence type="ECO:0000256" key="4">
    <source>
        <dbReference type="ARBA" id="ARBA00022989"/>
    </source>
</evidence>
<keyword evidence="5 7" id="KW-0472">Membrane</keyword>